<dbReference type="Proteomes" id="UP000010467">
    <property type="component" value="Chromosome"/>
</dbReference>
<accession>K9ZZR9</accession>
<dbReference type="STRING" id="937777.Deipe_1545"/>
<proteinExistence type="predicted"/>
<protein>
    <submittedName>
        <fullName evidence="1">Uncharacterized protein</fullName>
    </submittedName>
</protein>
<dbReference type="KEGG" id="dpd:Deipe_1545"/>
<dbReference type="RefSeq" id="WP_015235394.1">
    <property type="nucleotide sequence ID" value="NC_019793.1"/>
</dbReference>
<keyword evidence="2" id="KW-1185">Reference proteome</keyword>
<evidence type="ECO:0000313" key="1">
    <source>
        <dbReference type="EMBL" id="AFZ67086.1"/>
    </source>
</evidence>
<dbReference type="AlphaFoldDB" id="K9ZZR9"/>
<dbReference type="EMBL" id="CP003382">
    <property type="protein sequence ID" value="AFZ67086.1"/>
    <property type="molecule type" value="Genomic_DNA"/>
</dbReference>
<sequence length="84" mass="9133">MNPYRITVRIDNGRVISPMQGTVIESNHPDIKVLIEAVFDNGSAPSQGFAPEPFVTVNGATFPARLVSQNVQHPLEIILEIPAP</sequence>
<name>K9ZZR9_DEIPD</name>
<dbReference type="HOGENOM" id="CLU_2522046_0_0_0"/>
<dbReference type="PATRIC" id="fig|937777.3.peg.1547"/>
<gene>
    <name evidence="1" type="ordered locus">Deipe_1545</name>
</gene>
<reference evidence="2" key="1">
    <citation type="submission" date="2012-03" db="EMBL/GenBank/DDBJ databases">
        <title>Complete sequence of chromosome of Deinococcus peraridilitoris DSM 19664.</title>
        <authorList>
            <person name="Lucas S."/>
            <person name="Copeland A."/>
            <person name="Lapidus A."/>
            <person name="Glavina del Rio T."/>
            <person name="Dalin E."/>
            <person name="Tice H."/>
            <person name="Bruce D."/>
            <person name="Goodwin L."/>
            <person name="Pitluck S."/>
            <person name="Peters L."/>
            <person name="Mikhailova N."/>
            <person name="Lu M."/>
            <person name="Kyrpides N."/>
            <person name="Mavromatis K."/>
            <person name="Ivanova N."/>
            <person name="Brettin T."/>
            <person name="Detter J.C."/>
            <person name="Han C."/>
            <person name="Larimer F."/>
            <person name="Land M."/>
            <person name="Hauser L."/>
            <person name="Markowitz V."/>
            <person name="Cheng J.-F."/>
            <person name="Hugenholtz P."/>
            <person name="Woyke T."/>
            <person name="Wu D."/>
            <person name="Pukall R."/>
            <person name="Steenblock K."/>
            <person name="Brambilla E."/>
            <person name="Klenk H.-P."/>
            <person name="Eisen J.A."/>
        </authorList>
    </citation>
    <scope>NUCLEOTIDE SEQUENCE [LARGE SCALE GENOMIC DNA]</scope>
    <source>
        <strain evidence="2">DSM 19664 / LMG 22246 / CIP 109416 / KR-200</strain>
    </source>
</reference>
<evidence type="ECO:0000313" key="2">
    <source>
        <dbReference type="Proteomes" id="UP000010467"/>
    </source>
</evidence>
<organism evidence="1 2">
    <name type="scientific">Deinococcus peraridilitoris (strain DSM 19664 / LMG 22246 / CIP 109416 / KR-200)</name>
    <dbReference type="NCBI Taxonomy" id="937777"/>
    <lineage>
        <taxon>Bacteria</taxon>
        <taxon>Thermotogati</taxon>
        <taxon>Deinococcota</taxon>
        <taxon>Deinococci</taxon>
        <taxon>Deinococcales</taxon>
        <taxon>Deinococcaceae</taxon>
        <taxon>Deinococcus</taxon>
    </lineage>
</organism>